<feature type="region of interest" description="Disordered" evidence="1">
    <location>
        <begin position="57"/>
        <end position="79"/>
    </location>
</feature>
<sequence>MLFGRLAIYGLAASILAGCAVGRTTVDVSALQGMNPATGKYVRIDSAQDKRTFTVAPPSADMASLDPAEDSSDASKARAIGRKRNGYGKALGDVVLPEGKTVSGLVESALTTGFQQAGYVVVKQGDPNFDSAAPVTAQIVDFWAWFQPGFWSVTTNQKSEVKLSGDVGALHGAQTLKTRVSESKQVVTSSDWQEIVEKGLAAIAQQTKDLINGK</sequence>
<dbReference type="AlphaFoldDB" id="A0A5C6V3F9"/>
<keyword evidence="3" id="KW-0282">Flagellum</keyword>
<keyword evidence="5" id="KW-1185">Reference proteome</keyword>
<dbReference type="EMBL" id="JAZHGA010000067">
    <property type="protein sequence ID" value="MEM5346150.1"/>
    <property type="molecule type" value="Genomic_DNA"/>
</dbReference>
<keyword evidence="3" id="KW-0969">Cilium</keyword>
<comment type="caution">
    <text evidence="3">The sequence shown here is derived from an EMBL/GenBank/DDBJ whole genome shotgun (WGS) entry which is preliminary data.</text>
</comment>
<organism evidence="3 4">
    <name type="scientific">Paraburkholderia azotifigens</name>
    <dbReference type="NCBI Taxonomy" id="2057004"/>
    <lineage>
        <taxon>Bacteria</taxon>
        <taxon>Pseudomonadati</taxon>
        <taxon>Pseudomonadota</taxon>
        <taxon>Betaproteobacteria</taxon>
        <taxon>Burkholderiales</taxon>
        <taxon>Burkholderiaceae</taxon>
        <taxon>Paraburkholderia</taxon>
    </lineage>
</organism>
<reference evidence="2 5" key="3">
    <citation type="submission" date="2024-01" db="EMBL/GenBank/DDBJ databases">
        <title>The diversity of rhizobia nodulating Mimosa spp. in eleven states of Brazil covering several biomes is determined by host plant, location, and edaphic factors.</title>
        <authorList>
            <person name="Rouws L."/>
            <person name="Barauna A."/>
            <person name="Beukes C."/>
            <person name="De Faria S.M."/>
            <person name="Gross E."/>
            <person name="Dos Reis Junior F.B."/>
            <person name="Simon M."/>
            <person name="Maluk M."/>
            <person name="Odee D.W."/>
            <person name="Kenicer G."/>
            <person name="Young J.P.W."/>
            <person name="Reis V.M."/>
            <person name="Zilli J."/>
            <person name="James E.K."/>
        </authorList>
    </citation>
    <scope>NUCLEOTIDE SEQUENCE [LARGE SCALE GENOMIC DNA]</scope>
    <source>
        <strain evidence="2 5">JPY530</strain>
    </source>
</reference>
<dbReference type="PROSITE" id="PS51257">
    <property type="entry name" value="PROKAR_LIPOPROTEIN"/>
    <property type="match status" value="1"/>
</dbReference>
<dbReference type="RefSeq" id="WP_147237293.1">
    <property type="nucleotide sequence ID" value="NZ_JAZHFZ010000068.1"/>
</dbReference>
<gene>
    <name evidence="3" type="ORF">FRZ40_35420</name>
    <name evidence="2" type="ORF">V4C56_41815</name>
</gene>
<accession>A0A5C6V3F9</accession>
<evidence type="ECO:0000313" key="4">
    <source>
        <dbReference type="Proteomes" id="UP000321776"/>
    </source>
</evidence>
<keyword evidence="3" id="KW-0966">Cell projection</keyword>
<evidence type="ECO:0000256" key="1">
    <source>
        <dbReference type="SAM" id="MobiDB-lite"/>
    </source>
</evidence>
<evidence type="ECO:0000313" key="5">
    <source>
        <dbReference type="Proteomes" id="UP001481677"/>
    </source>
</evidence>
<proteinExistence type="predicted"/>
<evidence type="ECO:0000313" key="3">
    <source>
        <dbReference type="EMBL" id="TXC79649.1"/>
    </source>
</evidence>
<reference evidence="3" key="2">
    <citation type="submission" date="2019-08" db="EMBL/GenBank/DDBJ databases">
        <authorList>
            <person name="Im W.-T."/>
        </authorList>
    </citation>
    <scope>NUCLEOTIDE SEQUENCE</scope>
    <source>
        <strain evidence="3">NF 2-5-3</strain>
    </source>
</reference>
<evidence type="ECO:0000313" key="2">
    <source>
        <dbReference type="EMBL" id="MEM5346150.1"/>
    </source>
</evidence>
<dbReference type="Proteomes" id="UP000321776">
    <property type="component" value="Unassembled WGS sequence"/>
</dbReference>
<reference evidence="3 4" key="1">
    <citation type="journal article" date="2018" name="Int. J. Syst. Evol. Microbiol.">
        <title>Paraburkholderia azotifigens sp. nov., a nitrogen-fixing bacterium isolated from paddy soil.</title>
        <authorList>
            <person name="Choi G.M."/>
            <person name="Im W.T."/>
        </authorList>
    </citation>
    <scope>NUCLEOTIDE SEQUENCE [LARGE SCALE GENOMIC DNA]</scope>
    <source>
        <strain evidence="3 4">NF 2-5-3</strain>
    </source>
</reference>
<protein>
    <submittedName>
        <fullName evidence="3">Flagellar biosynthesis protein</fullName>
    </submittedName>
</protein>
<dbReference type="EMBL" id="VOQS01000005">
    <property type="protein sequence ID" value="TXC79649.1"/>
    <property type="molecule type" value="Genomic_DNA"/>
</dbReference>
<name>A0A5C6V3F9_9BURK</name>
<dbReference type="Proteomes" id="UP001481677">
    <property type="component" value="Unassembled WGS sequence"/>
</dbReference>